<gene>
    <name evidence="3" type="ORF">SAMN04487910_2407</name>
</gene>
<evidence type="ECO:0000259" key="2">
    <source>
        <dbReference type="Pfam" id="PF04784"/>
    </source>
</evidence>
<feature type="chain" id="PRO_5011628450" description="DUF547 domain-containing protein" evidence="1">
    <location>
        <begin position="23"/>
        <end position="239"/>
    </location>
</feature>
<evidence type="ECO:0000313" key="4">
    <source>
        <dbReference type="Proteomes" id="UP000198521"/>
    </source>
</evidence>
<dbReference type="Proteomes" id="UP000198521">
    <property type="component" value="Unassembled WGS sequence"/>
</dbReference>
<dbReference type="EMBL" id="FOAB01000004">
    <property type="protein sequence ID" value="SEL42201.1"/>
    <property type="molecule type" value="Genomic_DNA"/>
</dbReference>
<evidence type="ECO:0000256" key="1">
    <source>
        <dbReference type="SAM" id="SignalP"/>
    </source>
</evidence>
<feature type="domain" description="DUF547" evidence="2">
    <location>
        <begin position="74"/>
        <end position="177"/>
    </location>
</feature>
<dbReference type="STRING" id="1038014.SAMN04487910_2407"/>
<dbReference type="RefSeq" id="WP_091408639.1">
    <property type="nucleotide sequence ID" value="NZ_FOAB01000004.1"/>
</dbReference>
<organism evidence="3 4">
    <name type="scientific">Aquimarina amphilecti</name>
    <dbReference type="NCBI Taxonomy" id="1038014"/>
    <lineage>
        <taxon>Bacteria</taxon>
        <taxon>Pseudomonadati</taxon>
        <taxon>Bacteroidota</taxon>
        <taxon>Flavobacteriia</taxon>
        <taxon>Flavobacteriales</taxon>
        <taxon>Flavobacteriaceae</taxon>
        <taxon>Aquimarina</taxon>
    </lineage>
</organism>
<dbReference type="InterPro" id="IPR006869">
    <property type="entry name" value="DUF547"/>
</dbReference>
<evidence type="ECO:0000313" key="3">
    <source>
        <dbReference type="EMBL" id="SEL42201.1"/>
    </source>
</evidence>
<feature type="signal peptide" evidence="1">
    <location>
        <begin position="1"/>
        <end position="22"/>
    </location>
</feature>
<dbReference type="Pfam" id="PF04784">
    <property type="entry name" value="DUF547"/>
    <property type="match status" value="1"/>
</dbReference>
<dbReference type="AlphaFoldDB" id="A0A1H7Q226"/>
<keyword evidence="4" id="KW-1185">Reference proteome</keyword>
<name>A0A1H7Q226_AQUAM</name>
<proteinExistence type="predicted"/>
<protein>
    <recommendedName>
        <fullName evidence="2">DUF547 domain-containing protein</fullName>
    </recommendedName>
</protein>
<keyword evidence="1" id="KW-0732">Signal</keyword>
<sequence>MKKKYLLLAIIAILSFVSNLEAQNNHIDHMVWDQLLLLNVSNDGKVDYKGFIRDKFLFDKYFKSLSTNYPSENSDDTEKLAYWVNLYNAIVMKMIIDHYPVKSINDLKNPWKKKSIEINNIKYSLDDIEHTILRKMDEPRIHFLLNCAATSSPKLWNRAYTNRNITKALEERTIEYINDPSKNIITNNEVNISKVFDWYAKDFDNGDIKSYINRYSKVKIDKSSKMNYLEYDWSLNERE</sequence>
<dbReference type="PANTHER" id="PTHR46361:SF3">
    <property type="entry name" value="ELECTRON CARRIER_ PROTEIN DISULFIDE OXIDOREDUCTASE"/>
    <property type="match status" value="1"/>
</dbReference>
<reference evidence="3 4" key="1">
    <citation type="submission" date="2016-10" db="EMBL/GenBank/DDBJ databases">
        <authorList>
            <person name="de Groot N.N."/>
        </authorList>
    </citation>
    <scope>NUCLEOTIDE SEQUENCE [LARGE SCALE GENOMIC DNA]</scope>
    <source>
        <strain evidence="3 4">DSM 25232</strain>
    </source>
</reference>
<accession>A0A1H7Q226</accession>
<dbReference type="OrthoDB" id="526867at2"/>
<dbReference type="PANTHER" id="PTHR46361">
    <property type="entry name" value="ELECTRON CARRIER/ PROTEIN DISULFIDE OXIDOREDUCTASE"/>
    <property type="match status" value="1"/>
</dbReference>